<dbReference type="EMBL" id="BRYA01000579">
    <property type="protein sequence ID" value="GMI23992.1"/>
    <property type="molecule type" value="Genomic_DNA"/>
</dbReference>
<accession>A0A9W7FWH5</accession>
<evidence type="ECO:0000313" key="1">
    <source>
        <dbReference type="EMBL" id="GMI23992.1"/>
    </source>
</evidence>
<proteinExistence type="predicted"/>
<gene>
    <name evidence="1" type="ORF">TrCOL_g12867</name>
</gene>
<reference evidence="2" key="1">
    <citation type="journal article" date="2023" name="Commun. Biol.">
        <title>Genome analysis of Parmales, the sister group of diatoms, reveals the evolutionary specialization of diatoms from phago-mixotrophs to photoautotrophs.</title>
        <authorList>
            <person name="Ban H."/>
            <person name="Sato S."/>
            <person name="Yoshikawa S."/>
            <person name="Yamada K."/>
            <person name="Nakamura Y."/>
            <person name="Ichinomiya M."/>
            <person name="Sato N."/>
            <person name="Blanc-Mathieu R."/>
            <person name="Endo H."/>
            <person name="Kuwata A."/>
            <person name="Ogata H."/>
        </authorList>
    </citation>
    <scope>NUCLEOTIDE SEQUENCE [LARGE SCALE GENOMIC DNA]</scope>
</reference>
<organism evidence="1 2">
    <name type="scientific">Triparma columacea</name>
    <dbReference type="NCBI Taxonomy" id="722753"/>
    <lineage>
        <taxon>Eukaryota</taxon>
        <taxon>Sar</taxon>
        <taxon>Stramenopiles</taxon>
        <taxon>Ochrophyta</taxon>
        <taxon>Bolidophyceae</taxon>
        <taxon>Parmales</taxon>
        <taxon>Triparmaceae</taxon>
        <taxon>Triparma</taxon>
    </lineage>
</organism>
<dbReference type="SUPFAM" id="SSF82199">
    <property type="entry name" value="SET domain"/>
    <property type="match status" value="1"/>
</dbReference>
<comment type="caution">
    <text evidence="1">The sequence shown here is derived from an EMBL/GenBank/DDBJ whole genome shotgun (WGS) entry which is preliminary data.</text>
</comment>
<keyword evidence="2" id="KW-1185">Reference proteome</keyword>
<dbReference type="OrthoDB" id="341421at2759"/>
<dbReference type="AlphaFoldDB" id="A0A9W7FWH5"/>
<dbReference type="Proteomes" id="UP001165065">
    <property type="component" value="Unassembled WGS sequence"/>
</dbReference>
<sequence>MEVPEWTAPNAVRHWGEDRRKVSNNGDVVGIAEVQLRGWVKRAGGGEGEVIINTSELGGRAKWWVWAMEAVKSRAFSERGGNGGDKRLRFAGVAVQAAGMLAVIKGGEGGEIFGGIGIAFGIAMAAGMGGGGEGEGVLLPYIDSANHKKGAGSRILYDGFRDVYSLVVEGRGEKEGGGGGQLFITYGDDRGEEDLAVNFGIGEGGDGEGE</sequence>
<evidence type="ECO:0000313" key="2">
    <source>
        <dbReference type="Proteomes" id="UP001165065"/>
    </source>
</evidence>
<dbReference type="Gene3D" id="3.90.1410.10">
    <property type="entry name" value="set domain protein methyltransferase, domain 1"/>
    <property type="match status" value="1"/>
</dbReference>
<protein>
    <submittedName>
        <fullName evidence="1">Uncharacterized protein</fullName>
    </submittedName>
</protein>
<dbReference type="InterPro" id="IPR046341">
    <property type="entry name" value="SET_dom_sf"/>
</dbReference>
<name>A0A9W7FWH5_9STRA</name>